<keyword evidence="2" id="KW-1185">Reference proteome</keyword>
<proteinExistence type="predicted"/>
<dbReference type="Proteomes" id="UP000000606">
    <property type="component" value="Chromosome"/>
</dbReference>
<organism evidence="1 2">
    <name type="scientific">Bacillus licheniformis (strain ATCC 14580 / DSM 13 / JCM 2505 / CCUG 7422 / NBRC 12200 / NCIMB 9375 / NCTC 10341 / NRRL NRS-1264 / Gibson 46)</name>
    <dbReference type="NCBI Taxonomy" id="279010"/>
    <lineage>
        <taxon>Bacteria</taxon>
        <taxon>Bacillati</taxon>
        <taxon>Bacillota</taxon>
        <taxon>Bacilli</taxon>
        <taxon>Bacillales</taxon>
        <taxon>Bacillaceae</taxon>
        <taxon>Bacillus</taxon>
    </lineage>
</organism>
<reference evidence="1 2" key="1">
    <citation type="journal article" date="2004" name="Genome Biol.">
        <title>Complete genome sequence of the industrial bacterium Bacillus licheniformis and comparisons with closely related Bacillus species.</title>
        <authorList>
            <person name="Rey M.W."/>
            <person name="Ramaiya P."/>
            <person name="Nelson B.A."/>
            <person name="Brody-Karpin S.D."/>
            <person name="Zaretsky E.J."/>
            <person name="Tang M."/>
            <person name="Lopez de Leon A."/>
            <person name="Xiang H."/>
            <person name="Gusti V."/>
            <person name="Clausen I.G."/>
            <person name="Olsen P.B."/>
            <person name="Rasmussen M.D."/>
            <person name="Andersen J.T."/>
            <person name="Jorgensen P.L."/>
            <person name="Larsen T.S."/>
            <person name="Sorokin A."/>
            <person name="Bolotin A."/>
            <person name="Lapidus A."/>
            <person name="Galleron N."/>
            <person name="Ehrlich S.D."/>
            <person name="Berka R.M."/>
        </authorList>
    </citation>
    <scope>NUCLEOTIDE SEQUENCE [LARGE SCALE GENOMIC DNA]</scope>
    <source>
        <strain evidence="2">ATCC 14580 / DSM 13 / JCM 2505 / CCUG 7422 / NBRC 12200 / NCIMB 9375 / NCTC 10341 / NRRL NRS-1264 / Gibson 46</strain>
    </source>
</reference>
<dbReference type="EMBL" id="CP000002">
    <property type="protein sequence ID" value="ABP97395.1"/>
    <property type="molecule type" value="Genomic_DNA"/>
</dbReference>
<accession>A4VFC5</accession>
<gene>
    <name evidence="1" type="ordered locus">BL07048</name>
</gene>
<evidence type="ECO:0000313" key="1">
    <source>
        <dbReference type="EMBL" id="ABP97395.1"/>
    </source>
</evidence>
<name>A4VFC5_BACLD</name>
<protein>
    <submittedName>
        <fullName evidence="1">Uncharacterized protein</fullName>
    </submittedName>
</protein>
<dbReference type="KEGG" id="bli:BL07048"/>
<sequence>MSIILQHTGHIPIIRTAGCSPLRRSDSASATREFPFRLYTPLPVDSETMNKAQKKRGHHALSFYR</sequence>
<evidence type="ECO:0000313" key="2">
    <source>
        <dbReference type="Proteomes" id="UP000000606"/>
    </source>
</evidence>
<dbReference type="AlphaFoldDB" id="A4VFC5"/>
<dbReference type="HOGENOM" id="CLU_2840667_0_0_9"/>